<dbReference type="EMBL" id="VFOQ01000001">
    <property type="protein sequence ID" value="TQL58906.1"/>
    <property type="molecule type" value="Genomic_DNA"/>
</dbReference>
<gene>
    <name evidence="2" type="ORF">FB474_0246</name>
</gene>
<name>A0A542ZEX9_9MICO</name>
<reference evidence="2 3" key="1">
    <citation type="submission" date="2019-06" db="EMBL/GenBank/DDBJ databases">
        <title>Sequencing the genomes of 1000 actinobacteria strains.</title>
        <authorList>
            <person name="Klenk H.-P."/>
        </authorList>
    </citation>
    <scope>NUCLEOTIDE SEQUENCE [LARGE SCALE GENOMIC DNA]</scope>
    <source>
        <strain evidence="2 3">DSM 18082</strain>
    </source>
</reference>
<keyword evidence="1" id="KW-0812">Transmembrane</keyword>
<dbReference type="AlphaFoldDB" id="A0A542ZEX9"/>
<proteinExistence type="predicted"/>
<evidence type="ECO:0000313" key="2">
    <source>
        <dbReference type="EMBL" id="TQL58906.1"/>
    </source>
</evidence>
<accession>A0A542ZEX9</accession>
<keyword evidence="3" id="KW-1185">Reference proteome</keyword>
<comment type="caution">
    <text evidence="2">The sequence shown here is derived from an EMBL/GenBank/DDBJ whole genome shotgun (WGS) entry which is preliminary data.</text>
</comment>
<feature type="transmembrane region" description="Helical" evidence="1">
    <location>
        <begin position="21"/>
        <end position="53"/>
    </location>
</feature>
<protein>
    <submittedName>
        <fullName evidence="2">Uncharacterized protein</fullName>
    </submittedName>
</protein>
<evidence type="ECO:0000256" key="1">
    <source>
        <dbReference type="SAM" id="Phobius"/>
    </source>
</evidence>
<evidence type="ECO:0000313" key="3">
    <source>
        <dbReference type="Proteomes" id="UP000319514"/>
    </source>
</evidence>
<keyword evidence="1" id="KW-1133">Transmembrane helix</keyword>
<organism evidence="2 3">
    <name type="scientific">Oryzihumus leptocrescens</name>
    <dbReference type="NCBI Taxonomy" id="297536"/>
    <lineage>
        <taxon>Bacteria</taxon>
        <taxon>Bacillati</taxon>
        <taxon>Actinomycetota</taxon>
        <taxon>Actinomycetes</taxon>
        <taxon>Micrococcales</taxon>
        <taxon>Intrasporangiaceae</taxon>
        <taxon>Oryzihumus</taxon>
    </lineage>
</organism>
<dbReference type="Proteomes" id="UP000319514">
    <property type="component" value="Unassembled WGS sequence"/>
</dbReference>
<keyword evidence="1" id="KW-0472">Membrane</keyword>
<feature type="transmembrane region" description="Helical" evidence="1">
    <location>
        <begin position="104"/>
        <end position="125"/>
    </location>
</feature>
<sequence>MTVIDPLLEPRRARNIAIRALLHYALPLIVLPGFLLLPLHAAAMVWCVLSLAVDRGGRPVEVWDALERPEKRERRRGISSAAFLRFWAERAGWPVERTLRVRRLLRAATAVAYTVLGAWIVYGMVTRRS</sequence>
<dbReference type="RefSeq" id="WP_141786988.1">
    <property type="nucleotide sequence ID" value="NZ_BAAAKX010000003.1"/>
</dbReference>